<dbReference type="EMBL" id="UZAL01042293">
    <property type="protein sequence ID" value="VDP79824.1"/>
    <property type="molecule type" value="Genomic_DNA"/>
</dbReference>
<dbReference type="AlphaFoldDB" id="A0A183PYJ9"/>
<protein>
    <submittedName>
        <fullName evidence="1">Uncharacterized protein</fullName>
    </submittedName>
</protein>
<evidence type="ECO:0000313" key="1">
    <source>
        <dbReference type="EMBL" id="VDP79824.1"/>
    </source>
</evidence>
<organism evidence="1 2">
    <name type="scientific">Schistosoma mattheei</name>
    <dbReference type="NCBI Taxonomy" id="31246"/>
    <lineage>
        <taxon>Eukaryota</taxon>
        <taxon>Metazoa</taxon>
        <taxon>Spiralia</taxon>
        <taxon>Lophotrochozoa</taxon>
        <taxon>Platyhelminthes</taxon>
        <taxon>Trematoda</taxon>
        <taxon>Digenea</taxon>
        <taxon>Strigeidida</taxon>
        <taxon>Schistosomatoidea</taxon>
        <taxon>Schistosomatidae</taxon>
        <taxon>Schistosoma</taxon>
    </lineage>
</organism>
<dbReference type="Proteomes" id="UP000269396">
    <property type="component" value="Unassembled WGS sequence"/>
</dbReference>
<gene>
    <name evidence="1" type="ORF">SMTD_LOCUS19435</name>
</gene>
<reference evidence="1 2" key="1">
    <citation type="submission" date="2018-11" db="EMBL/GenBank/DDBJ databases">
        <authorList>
            <consortium name="Pathogen Informatics"/>
        </authorList>
    </citation>
    <scope>NUCLEOTIDE SEQUENCE [LARGE SCALE GENOMIC DNA]</scope>
    <source>
        <strain>Denwood</strain>
        <strain evidence="2">Zambia</strain>
    </source>
</reference>
<evidence type="ECO:0000313" key="2">
    <source>
        <dbReference type="Proteomes" id="UP000269396"/>
    </source>
</evidence>
<accession>A0A183PYJ9</accession>
<name>A0A183PYJ9_9TREM</name>
<proteinExistence type="predicted"/>
<sequence>MKRSCTTDLKQLSLGLCGHASRSLRPTLIQFPFQVPQEISFHGVGIREVISALIPVTTQETKLVTFKSFLHLLIPFLSP</sequence>
<keyword evidence="2" id="KW-1185">Reference proteome</keyword>